<keyword evidence="1 3" id="KW-0547">Nucleotide-binding</keyword>
<evidence type="ECO:0000256" key="5">
    <source>
        <dbReference type="SAM" id="MobiDB-lite"/>
    </source>
</evidence>
<feature type="binding site" evidence="3">
    <location>
        <position position="128"/>
    </location>
    <ligand>
        <name>ATP</name>
        <dbReference type="ChEBI" id="CHEBI:30616"/>
    </ligand>
</feature>
<organism evidence="7 8">
    <name type="scientific">Coemansia asiatica</name>
    <dbReference type="NCBI Taxonomy" id="1052880"/>
    <lineage>
        <taxon>Eukaryota</taxon>
        <taxon>Fungi</taxon>
        <taxon>Fungi incertae sedis</taxon>
        <taxon>Zoopagomycota</taxon>
        <taxon>Kickxellomycotina</taxon>
        <taxon>Kickxellomycetes</taxon>
        <taxon>Kickxellales</taxon>
        <taxon>Kickxellaceae</taxon>
        <taxon>Coemansia</taxon>
    </lineage>
</organism>
<dbReference type="InterPro" id="IPR000719">
    <property type="entry name" value="Prot_kinase_dom"/>
</dbReference>
<dbReference type="Gene3D" id="1.10.510.10">
    <property type="entry name" value="Transferase(Phosphotransferase) domain 1"/>
    <property type="match status" value="1"/>
</dbReference>
<keyword evidence="8" id="KW-1185">Reference proteome</keyword>
<dbReference type="AlphaFoldDB" id="A0A9W8CG66"/>
<dbReference type="Pfam" id="PF00069">
    <property type="entry name" value="Pkinase"/>
    <property type="match status" value="1"/>
</dbReference>
<evidence type="ECO:0000256" key="1">
    <source>
        <dbReference type="ARBA" id="ARBA00022741"/>
    </source>
</evidence>
<dbReference type="InterPro" id="IPR051681">
    <property type="entry name" value="Ser/Thr_Kinases-Pseudokinases"/>
</dbReference>
<evidence type="ECO:0000256" key="4">
    <source>
        <dbReference type="RuleBase" id="RU000304"/>
    </source>
</evidence>
<dbReference type="InterPro" id="IPR011009">
    <property type="entry name" value="Kinase-like_dom_sf"/>
</dbReference>
<dbReference type="PROSITE" id="PS00107">
    <property type="entry name" value="PROTEIN_KINASE_ATP"/>
    <property type="match status" value="1"/>
</dbReference>
<dbReference type="EMBL" id="JANBOH010000392">
    <property type="protein sequence ID" value="KAJ1642485.1"/>
    <property type="molecule type" value="Genomic_DNA"/>
</dbReference>
<protein>
    <recommendedName>
        <fullName evidence="6">Protein kinase domain-containing protein</fullName>
    </recommendedName>
</protein>
<dbReference type="InterPro" id="IPR008271">
    <property type="entry name" value="Ser/Thr_kinase_AS"/>
</dbReference>
<feature type="region of interest" description="Disordered" evidence="5">
    <location>
        <begin position="376"/>
        <end position="399"/>
    </location>
</feature>
<evidence type="ECO:0000259" key="6">
    <source>
        <dbReference type="PROSITE" id="PS50011"/>
    </source>
</evidence>
<keyword evidence="4" id="KW-0418">Kinase</keyword>
<proteinExistence type="inferred from homology"/>
<evidence type="ECO:0000313" key="7">
    <source>
        <dbReference type="EMBL" id="KAJ1642485.1"/>
    </source>
</evidence>
<dbReference type="SUPFAM" id="SSF56112">
    <property type="entry name" value="Protein kinase-like (PK-like)"/>
    <property type="match status" value="1"/>
</dbReference>
<reference evidence="7" key="1">
    <citation type="submission" date="2022-07" db="EMBL/GenBank/DDBJ databases">
        <title>Phylogenomic reconstructions and comparative analyses of Kickxellomycotina fungi.</title>
        <authorList>
            <person name="Reynolds N.K."/>
            <person name="Stajich J.E."/>
            <person name="Barry K."/>
            <person name="Grigoriev I.V."/>
            <person name="Crous P."/>
            <person name="Smith M.E."/>
        </authorList>
    </citation>
    <scope>NUCLEOTIDE SEQUENCE</scope>
    <source>
        <strain evidence="7">NBRC 105413</strain>
    </source>
</reference>
<comment type="caution">
    <text evidence="7">The sequence shown here is derived from an EMBL/GenBank/DDBJ whole genome shotgun (WGS) entry which is preliminary data.</text>
</comment>
<comment type="similarity">
    <text evidence="4">Belongs to the protein kinase superfamily.</text>
</comment>
<dbReference type="GO" id="GO:0004674">
    <property type="term" value="F:protein serine/threonine kinase activity"/>
    <property type="evidence" value="ECO:0007669"/>
    <property type="project" value="UniProtKB-KW"/>
</dbReference>
<evidence type="ECO:0000256" key="3">
    <source>
        <dbReference type="PROSITE-ProRule" id="PRU10141"/>
    </source>
</evidence>
<dbReference type="GO" id="GO:0005524">
    <property type="term" value="F:ATP binding"/>
    <property type="evidence" value="ECO:0007669"/>
    <property type="project" value="UniProtKB-UniRule"/>
</dbReference>
<keyword evidence="4" id="KW-0808">Transferase</keyword>
<feature type="domain" description="Protein kinase" evidence="6">
    <location>
        <begin position="96"/>
        <end position="482"/>
    </location>
</feature>
<name>A0A9W8CG66_9FUNG</name>
<dbReference type="PROSITE" id="PS00108">
    <property type="entry name" value="PROTEIN_KINASE_ST"/>
    <property type="match status" value="1"/>
</dbReference>
<dbReference type="PANTHER" id="PTHR44329">
    <property type="entry name" value="SERINE/THREONINE-PROTEIN KINASE TNNI3K-RELATED"/>
    <property type="match status" value="1"/>
</dbReference>
<keyword evidence="2 3" id="KW-0067">ATP-binding</keyword>
<sequence>MAHSQQNTAPHQHLFAPALISKQLAASDAGAGAGSSLLPALDIKRCMPPTAASTAASTAEAAARPSLLGTIALGLSSSDTLASCSSDADEKLAVRVDRSRVLGSGQYSTVCLGSLVARNGSERPCAVKIPHHNNLDAQELGLVEAAGLAHVGSGATATVRCFGLVNLRDSEDQACREVVPWASAGSRAVAGDGEWAMVLELCERGTCWEWMLAHRASMGPELFIHWARQLATALAALRTAAMAHKDIKGHNMLIDHNGDIRLADFTAAEFSAEALAEMRRLCPELDPQSLPAYTDFSGTIPYSAPEALKVLMPIGSLHSGADLHKMDVYSAGVTLYTLFICGAEPYAAVKSSVEQMHLASRGAFWEWEDRHYLNTLPNRSETAPPSPVDASTPEPLNEASAPGLLRSLSLSLTLGSKPLLGRRRTLRSRKAAPREYKRFLSGDMLPTSVETLLRDMVNPDPALRPDAAAILQRLESIESEIFEFAD</sequence>
<dbReference type="InterPro" id="IPR017441">
    <property type="entry name" value="Protein_kinase_ATP_BS"/>
</dbReference>
<accession>A0A9W8CG66</accession>
<gene>
    <name evidence="7" type="ORF">LPJ64_005673</name>
</gene>
<keyword evidence="4" id="KW-0723">Serine/threonine-protein kinase</keyword>
<dbReference type="SMART" id="SM00220">
    <property type="entry name" value="S_TKc"/>
    <property type="match status" value="1"/>
</dbReference>
<evidence type="ECO:0000313" key="8">
    <source>
        <dbReference type="Proteomes" id="UP001145021"/>
    </source>
</evidence>
<evidence type="ECO:0000256" key="2">
    <source>
        <dbReference type="ARBA" id="ARBA00022840"/>
    </source>
</evidence>
<dbReference type="Proteomes" id="UP001145021">
    <property type="component" value="Unassembled WGS sequence"/>
</dbReference>
<dbReference type="PROSITE" id="PS50011">
    <property type="entry name" value="PROTEIN_KINASE_DOM"/>
    <property type="match status" value="1"/>
</dbReference>